<sequence>MPRYIVENTPKNDSSNQNELDLGLNSNEPVTPRRTTTNEPSFLNKFFKKKETATNPFAERREPTFGMGNTNTTISSGDVVKSVAASMNNNPTNYGANNINPQQPTAAPNNPAQDHHTAATYSAFENRQQEAAPAQNNDSLQTETANYAEAHAESEKPATAKRSIKNPEDWKVMQKLPHKHRRLFIAIAAAVIILAALLLLKPRSSETVEDFQANNNGNAMPIEFQSLDPNKPLENTEAANANNVEPSQDVNGQTGDVQPNEQAASGVTGAVSAAAGAAESRAQNMANQSVESGTAANMPAAAGNTATTANTTSAANPPATPDNQAQLKAAEQARLEKAREAQRKAEQQAQAAKLKAEQQAKEKARLAQQQAQAKAQAAAKDKTPVVDAKPAGTKTEAAQSKSAGGSSKTLTVPSGTSLFQVFRTNGLDIRDANAMTKAAGASNVLSSFKANDKVQVATNSEGRVSTMRLSDGSVFTRQSDGTYKYSK</sequence>
<feature type="region of interest" description="Disordered" evidence="1">
    <location>
        <begin position="305"/>
        <end position="410"/>
    </location>
</feature>
<keyword evidence="2" id="KW-0812">Transmembrane</keyword>
<protein>
    <submittedName>
        <fullName evidence="5">LysM-like peptidoglycan-binding domain-containing protein</fullName>
    </submittedName>
</protein>
<feature type="region of interest" description="Disordered" evidence="1">
    <location>
        <begin position="53"/>
        <end position="115"/>
    </location>
</feature>
<dbReference type="AlphaFoldDB" id="A0AAW6QB02"/>
<feature type="compositionally biased region" description="Low complexity" evidence="1">
    <location>
        <begin position="96"/>
        <end position="112"/>
    </location>
</feature>
<dbReference type="InterPro" id="IPR013731">
    <property type="entry name" value="OapA_N"/>
</dbReference>
<accession>A0AAW6QB02</accession>
<keyword evidence="2" id="KW-1133">Transmembrane helix</keyword>
<dbReference type="InterPro" id="IPR007340">
    <property type="entry name" value="LysM_Opacity-associatedA"/>
</dbReference>
<evidence type="ECO:0000256" key="2">
    <source>
        <dbReference type="SAM" id="Phobius"/>
    </source>
</evidence>
<feature type="compositionally biased region" description="Polar residues" evidence="1">
    <location>
        <begin position="85"/>
        <end position="95"/>
    </location>
</feature>
<feature type="compositionally biased region" description="Low complexity" evidence="1">
    <location>
        <begin position="366"/>
        <end position="378"/>
    </location>
</feature>
<organism evidence="5 6">
    <name type="scientific">Exercitatus varius</name>
    <dbReference type="NCBI Taxonomy" id="67857"/>
    <lineage>
        <taxon>Bacteria</taxon>
        <taxon>Pseudomonadati</taxon>
        <taxon>Pseudomonadota</taxon>
        <taxon>Gammaproteobacteria</taxon>
        <taxon>Pasteurellales</taxon>
        <taxon>Pasteurellaceae</taxon>
        <taxon>Exercitatus</taxon>
    </lineage>
</organism>
<evidence type="ECO:0000259" key="4">
    <source>
        <dbReference type="Pfam" id="PF08525"/>
    </source>
</evidence>
<evidence type="ECO:0000313" key="6">
    <source>
        <dbReference type="Proteomes" id="UP001214976"/>
    </source>
</evidence>
<dbReference type="Proteomes" id="UP001214976">
    <property type="component" value="Unassembled WGS sequence"/>
</dbReference>
<dbReference type="Gene3D" id="3.10.450.350">
    <property type="match status" value="1"/>
</dbReference>
<evidence type="ECO:0000256" key="1">
    <source>
        <dbReference type="SAM" id="MobiDB-lite"/>
    </source>
</evidence>
<reference evidence="5" key="1">
    <citation type="submission" date="2023-03" db="EMBL/GenBank/DDBJ databases">
        <title>Classification of Bisgaard taxon 6 and taxon 10 as Exercitatus varius gen. nov., spec. nov.</title>
        <authorList>
            <person name="Christensen H."/>
        </authorList>
    </citation>
    <scope>NUCLEOTIDE SEQUENCE</scope>
    <source>
        <strain evidence="5">86116</strain>
    </source>
</reference>
<feature type="domain" description="Opacity-associated protein A LysM-like" evidence="3">
    <location>
        <begin position="407"/>
        <end position="487"/>
    </location>
</feature>
<feature type="domain" description="Opacity-associated protein A-like N-terminal" evidence="4">
    <location>
        <begin position="172"/>
        <end position="197"/>
    </location>
</feature>
<keyword evidence="2" id="KW-0472">Membrane</keyword>
<dbReference type="RefSeq" id="WP_317477625.1">
    <property type="nucleotide sequence ID" value="NZ_JARQTW010000014.1"/>
</dbReference>
<feature type="region of interest" description="Disordered" evidence="1">
    <location>
        <begin position="147"/>
        <end position="166"/>
    </location>
</feature>
<gene>
    <name evidence="5" type="ORF">P7M15_09085</name>
</gene>
<proteinExistence type="predicted"/>
<dbReference type="GO" id="GO:0042834">
    <property type="term" value="F:peptidoglycan binding"/>
    <property type="evidence" value="ECO:0007669"/>
    <property type="project" value="InterPro"/>
</dbReference>
<feature type="compositionally biased region" description="Basic and acidic residues" evidence="1">
    <location>
        <begin position="354"/>
        <end position="365"/>
    </location>
</feature>
<feature type="compositionally biased region" description="Low complexity" evidence="1">
    <location>
        <begin position="397"/>
        <end position="408"/>
    </location>
</feature>
<feature type="region of interest" description="Disordered" evidence="1">
    <location>
        <begin position="214"/>
        <end position="269"/>
    </location>
</feature>
<feature type="region of interest" description="Disordered" evidence="1">
    <location>
        <begin position="1"/>
        <end position="41"/>
    </location>
</feature>
<evidence type="ECO:0000259" key="3">
    <source>
        <dbReference type="Pfam" id="PF04225"/>
    </source>
</evidence>
<dbReference type="Pfam" id="PF08525">
    <property type="entry name" value="OapA_N"/>
    <property type="match status" value="1"/>
</dbReference>
<feature type="compositionally biased region" description="Basic and acidic residues" evidence="1">
    <location>
        <begin position="331"/>
        <end position="346"/>
    </location>
</feature>
<feature type="compositionally biased region" description="Low complexity" evidence="1">
    <location>
        <begin position="305"/>
        <end position="317"/>
    </location>
</feature>
<evidence type="ECO:0000313" key="5">
    <source>
        <dbReference type="EMBL" id="MDG2950662.1"/>
    </source>
</evidence>
<feature type="transmembrane region" description="Helical" evidence="2">
    <location>
        <begin position="183"/>
        <end position="200"/>
    </location>
</feature>
<dbReference type="EMBL" id="JARQTW010000014">
    <property type="protein sequence ID" value="MDG2950662.1"/>
    <property type="molecule type" value="Genomic_DNA"/>
</dbReference>
<feature type="compositionally biased region" description="Polar residues" evidence="1">
    <location>
        <begin position="9"/>
        <end position="41"/>
    </location>
</feature>
<feature type="compositionally biased region" description="Polar residues" evidence="1">
    <location>
        <begin position="244"/>
        <end position="262"/>
    </location>
</feature>
<comment type="caution">
    <text evidence="5">The sequence shown here is derived from an EMBL/GenBank/DDBJ whole genome shotgun (WGS) entry which is preliminary data.</text>
</comment>
<feature type="compositionally biased region" description="Polar residues" evidence="1">
    <location>
        <begin position="67"/>
        <end position="76"/>
    </location>
</feature>
<name>A0AAW6QB02_9PAST</name>
<dbReference type="Pfam" id="PF04225">
    <property type="entry name" value="LysM_OapA"/>
    <property type="match status" value="1"/>
</dbReference>